<comment type="caution">
    <text evidence="3">The sequence shown here is derived from an EMBL/GenBank/DDBJ whole genome shotgun (WGS) entry which is preliminary data.</text>
</comment>
<feature type="signal peptide" evidence="2">
    <location>
        <begin position="1"/>
        <end position="29"/>
    </location>
</feature>
<dbReference type="InterPro" id="IPR035070">
    <property type="entry name" value="Streptogrisin_prodomain"/>
</dbReference>
<evidence type="ECO:0000313" key="3">
    <source>
        <dbReference type="EMBL" id="MFM1722558.1"/>
    </source>
</evidence>
<dbReference type="InterPro" id="IPR009003">
    <property type="entry name" value="Peptidase_S1_PA"/>
</dbReference>
<dbReference type="SUPFAM" id="SSF50494">
    <property type="entry name" value="Trypsin-like serine proteases"/>
    <property type="match status" value="1"/>
</dbReference>
<dbReference type="Proteomes" id="UP001629745">
    <property type="component" value="Unassembled WGS sequence"/>
</dbReference>
<dbReference type="InterPro" id="IPR043504">
    <property type="entry name" value="Peptidase_S1_PA_chymotrypsin"/>
</dbReference>
<dbReference type="InterPro" id="IPR018114">
    <property type="entry name" value="TRYPSIN_HIS"/>
</dbReference>
<proteinExistence type="predicted"/>
<dbReference type="EMBL" id="JBDLNV010000002">
    <property type="protein sequence ID" value="MFM1722558.1"/>
    <property type="molecule type" value="Genomic_DNA"/>
</dbReference>
<organism evidence="3 4">
    <name type="scientific">Rhodococcus parequi</name>
    <dbReference type="NCBI Taxonomy" id="3137122"/>
    <lineage>
        <taxon>Bacteria</taxon>
        <taxon>Bacillati</taxon>
        <taxon>Actinomycetota</taxon>
        <taxon>Actinomycetes</taxon>
        <taxon>Mycobacteriales</taxon>
        <taxon>Nocardiaceae</taxon>
        <taxon>Rhodococcus</taxon>
    </lineage>
</organism>
<feature type="region of interest" description="Disordered" evidence="1">
    <location>
        <begin position="395"/>
        <end position="433"/>
    </location>
</feature>
<feature type="compositionally biased region" description="Low complexity" evidence="1">
    <location>
        <begin position="422"/>
        <end position="433"/>
    </location>
</feature>
<dbReference type="Gene3D" id="2.40.10.10">
    <property type="entry name" value="Trypsin-like serine proteases"/>
    <property type="match status" value="2"/>
</dbReference>
<evidence type="ECO:0000256" key="2">
    <source>
        <dbReference type="SAM" id="SignalP"/>
    </source>
</evidence>
<keyword evidence="4" id="KW-1185">Reference proteome</keyword>
<sequence length="433" mass="42932">MRSRLASCAAVVGATVMAVALSAMGGAQAAPDSARQSAAALPADLVVALQRDLHMTPQEYVDRAVAAQRVADYASELRRSDSAGVGGAWLAPDGTPTVAVTTQAAANRVTAAGYRAQMVPLSTSGLEMRPTVPNRRSTPPPSFRVATGTTPSTIGGDAYLTSAQPIVSASSYLVCSFGFAAADTAGNPLALSAGHCDPNRPAAGTANAAGVYEPKIGDLRNSRLVGGFAQSGIGDEGGNLDYSVIGLAPGVVSTTGLGQPTVRGGSGSALTITGIAVPVAGAPACKSGQTSGYTCGTIDFADYDTVLGGDGGESWNVRGFSTTACTLGGDSGGAIITGTLALGITSGSSVSHYRDCATAEAENPEGVMSLGIPIHAVLARVNQSSDGCVTLRTAQNPAGVPSSPNCEIETIPAPTPTPTPAPSSGSGSLSFGS</sequence>
<gene>
    <name evidence="3" type="ORF">ABEU20_001114</name>
</gene>
<dbReference type="Gene3D" id="3.30.300.50">
    <property type="match status" value="1"/>
</dbReference>
<evidence type="ECO:0000256" key="1">
    <source>
        <dbReference type="SAM" id="MobiDB-lite"/>
    </source>
</evidence>
<dbReference type="CDD" id="cd21112">
    <property type="entry name" value="alphaLP-like"/>
    <property type="match status" value="1"/>
</dbReference>
<evidence type="ECO:0000313" key="4">
    <source>
        <dbReference type="Proteomes" id="UP001629745"/>
    </source>
</evidence>
<feature type="chain" id="PRO_5046402855" evidence="2">
    <location>
        <begin position="30"/>
        <end position="433"/>
    </location>
</feature>
<keyword evidence="2" id="KW-0732">Signal</keyword>
<reference evidence="3 4" key="1">
    <citation type="submission" date="2023-11" db="EMBL/GenBank/DDBJ databases">
        <authorList>
            <person name="Val-Calvo J."/>
            <person name="Scortti M."/>
            <person name="Vazquez-Boland J."/>
        </authorList>
    </citation>
    <scope>NUCLEOTIDE SEQUENCE [LARGE SCALE GENOMIC DNA]</scope>
    <source>
        <strain evidence="3 4">PAM 2766</strain>
    </source>
</reference>
<dbReference type="PROSITE" id="PS00134">
    <property type="entry name" value="TRYPSIN_HIS"/>
    <property type="match status" value="1"/>
</dbReference>
<accession>A0ABW9FCX4</accession>
<dbReference type="PROSITE" id="PS00135">
    <property type="entry name" value="TRYPSIN_SER"/>
    <property type="match status" value="1"/>
</dbReference>
<dbReference type="InterPro" id="IPR033116">
    <property type="entry name" value="TRYPSIN_SER"/>
</dbReference>
<protein>
    <submittedName>
        <fullName evidence="3">S1 family peptidase</fullName>
    </submittedName>
</protein>
<dbReference type="RefSeq" id="WP_420163154.1">
    <property type="nucleotide sequence ID" value="NZ_JBDLNV010000002.1"/>
</dbReference>
<feature type="region of interest" description="Disordered" evidence="1">
    <location>
        <begin position="125"/>
        <end position="144"/>
    </location>
</feature>
<name>A0ABW9FCX4_9NOCA</name>